<dbReference type="GO" id="GO:0022857">
    <property type="term" value="F:transmembrane transporter activity"/>
    <property type="evidence" value="ECO:0007669"/>
    <property type="project" value="InterPro"/>
</dbReference>
<accession>A0A6I4T973</accession>
<proteinExistence type="predicted"/>
<keyword evidence="1 4" id="KW-0812">Transmembrane</keyword>
<evidence type="ECO:0000256" key="3">
    <source>
        <dbReference type="ARBA" id="ARBA00023136"/>
    </source>
</evidence>
<feature type="domain" description="Major facilitator superfamily (MFS) profile" evidence="5">
    <location>
        <begin position="17"/>
        <end position="407"/>
    </location>
</feature>
<dbReference type="Proteomes" id="UP000438476">
    <property type="component" value="Unassembled WGS sequence"/>
</dbReference>
<evidence type="ECO:0000256" key="1">
    <source>
        <dbReference type="ARBA" id="ARBA00022692"/>
    </source>
</evidence>
<feature type="transmembrane region" description="Helical" evidence="4">
    <location>
        <begin position="143"/>
        <end position="168"/>
    </location>
</feature>
<dbReference type="Pfam" id="PF07690">
    <property type="entry name" value="MFS_1"/>
    <property type="match status" value="1"/>
</dbReference>
<evidence type="ECO:0000256" key="4">
    <source>
        <dbReference type="SAM" id="Phobius"/>
    </source>
</evidence>
<feature type="transmembrane region" description="Helical" evidence="4">
    <location>
        <begin position="295"/>
        <end position="323"/>
    </location>
</feature>
<feature type="transmembrane region" description="Helical" evidence="4">
    <location>
        <begin position="230"/>
        <end position="252"/>
    </location>
</feature>
<protein>
    <submittedName>
        <fullName evidence="6">MFS transporter</fullName>
    </submittedName>
</protein>
<dbReference type="Gene3D" id="1.20.1250.20">
    <property type="entry name" value="MFS general substrate transporter like domains"/>
    <property type="match status" value="2"/>
</dbReference>
<dbReference type="AlphaFoldDB" id="A0A6I4T973"/>
<evidence type="ECO:0000313" key="6">
    <source>
        <dbReference type="EMBL" id="MXO66832.1"/>
    </source>
</evidence>
<dbReference type="SUPFAM" id="SSF103473">
    <property type="entry name" value="MFS general substrate transporter"/>
    <property type="match status" value="1"/>
</dbReference>
<feature type="transmembrane region" description="Helical" evidence="4">
    <location>
        <begin position="60"/>
        <end position="77"/>
    </location>
</feature>
<feature type="transmembrane region" description="Helical" evidence="4">
    <location>
        <begin position="383"/>
        <end position="402"/>
    </location>
</feature>
<dbReference type="PANTHER" id="PTHR11360:SF290">
    <property type="entry name" value="MONOCARBOXYLATE MFS PERMEASE"/>
    <property type="match status" value="1"/>
</dbReference>
<dbReference type="InterPro" id="IPR036259">
    <property type="entry name" value="MFS_trans_sf"/>
</dbReference>
<feature type="transmembrane region" description="Helical" evidence="4">
    <location>
        <begin position="264"/>
        <end position="283"/>
    </location>
</feature>
<dbReference type="OrthoDB" id="9796632at2"/>
<dbReference type="PROSITE" id="PS50850">
    <property type="entry name" value="MFS"/>
    <property type="match status" value="1"/>
</dbReference>
<dbReference type="InterPro" id="IPR011701">
    <property type="entry name" value="MFS"/>
</dbReference>
<sequence length="435" mass="47024">MFRFDAAFRAELRENWPILLIAFVCFLFGFAAPAYALPFIFPEAIKEFGWNREEVTLLASSKYAVGAIAAIIVGRLVDWTGAWLSLIVTVSMGGLALISFLWIDDLTHYYLSGVLLGFASGGTMVALKVLISRSFHASQGTAMGMALLGTVVGSIILPFIVTATISAFGWRMGIAAVSGGIWVVALPMLLYGFFSQKMAFGRRITPEARAAAKRSGDNLPFIKIISEPRFWLIGIAVFLVGGVDMAFTQHQVLIYNDFGMAPEWVAVAVSALGVVGIATRLIVGNVLDRSSNKGLAACWVLLSISVLLAFGLASPLILMAFIVTRALGHSAVMLDTGVMTKHVYGPSQLGTMLGMYTAMVSTGFAIGPWLMGRLYDMSGNYGAAFILFAILPLIASALIWRVRPVFWENMKLANQAEKKKELIPLSATTMPHRGS</sequence>
<keyword evidence="7" id="KW-1185">Reference proteome</keyword>
<dbReference type="RefSeq" id="WP_160737271.1">
    <property type="nucleotide sequence ID" value="NZ_WTYT01000006.1"/>
</dbReference>
<evidence type="ECO:0000313" key="7">
    <source>
        <dbReference type="Proteomes" id="UP000438476"/>
    </source>
</evidence>
<feature type="transmembrane region" description="Helical" evidence="4">
    <location>
        <begin position="353"/>
        <end position="371"/>
    </location>
</feature>
<organism evidence="6 7">
    <name type="scientific">Altericroceibacterium endophyticum</name>
    <dbReference type="NCBI Taxonomy" id="1808508"/>
    <lineage>
        <taxon>Bacteria</taxon>
        <taxon>Pseudomonadati</taxon>
        <taxon>Pseudomonadota</taxon>
        <taxon>Alphaproteobacteria</taxon>
        <taxon>Sphingomonadales</taxon>
        <taxon>Erythrobacteraceae</taxon>
        <taxon>Altericroceibacterium</taxon>
    </lineage>
</organism>
<reference evidence="6 7" key="1">
    <citation type="submission" date="2019-12" db="EMBL/GenBank/DDBJ databases">
        <title>Genomic-based taxomic classification of the family Erythrobacteraceae.</title>
        <authorList>
            <person name="Xu L."/>
        </authorList>
    </citation>
    <scope>NUCLEOTIDE SEQUENCE [LARGE SCALE GENOMIC DNA]</scope>
    <source>
        <strain evidence="6 7">LMG 29518</strain>
    </source>
</reference>
<feature type="transmembrane region" description="Helical" evidence="4">
    <location>
        <begin position="174"/>
        <end position="194"/>
    </location>
</feature>
<dbReference type="InterPro" id="IPR050327">
    <property type="entry name" value="Proton-linked_MCT"/>
</dbReference>
<comment type="caution">
    <text evidence="6">The sequence shown here is derived from an EMBL/GenBank/DDBJ whole genome shotgun (WGS) entry which is preliminary data.</text>
</comment>
<dbReference type="EMBL" id="WTYT01000006">
    <property type="protein sequence ID" value="MXO66832.1"/>
    <property type="molecule type" value="Genomic_DNA"/>
</dbReference>
<gene>
    <name evidence="6" type="ORF">GRI91_13790</name>
</gene>
<keyword evidence="2 4" id="KW-1133">Transmembrane helix</keyword>
<dbReference type="PANTHER" id="PTHR11360">
    <property type="entry name" value="MONOCARBOXYLATE TRANSPORTER"/>
    <property type="match status" value="1"/>
</dbReference>
<keyword evidence="3 4" id="KW-0472">Membrane</keyword>
<feature type="transmembrane region" description="Helical" evidence="4">
    <location>
        <begin position="109"/>
        <end position="131"/>
    </location>
</feature>
<evidence type="ECO:0000259" key="5">
    <source>
        <dbReference type="PROSITE" id="PS50850"/>
    </source>
</evidence>
<evidence type="ECO:0000256" key="2">
    <source>
        <dbReference type="ARBA" id="ARBA00022989"/>
    </source>
</evidence>
<dbReference type="InterPro" id="IPR020846">
    <property type="entry name" value="MFS_dom"/>
</dbReference>
<feature type="transmembrane region" description="Helical" evidence="4">
    <location>
        <begin position="84"/>
        <end position="103"/>
    </location>
</feature>
<name>A0A6I4T973_9SPHN</name>